<dbReference type="Gene3D" id="2.60.40.1240">
    <property type="match status" value="1"/>
</dbReference>
<dbReference type="PROSITE" id="PS51257">
    <property type="entry name" value="PROKAR_LIPOPROTEIN"/>
    <property type="match status" value="1"/>
</dbReference>
<organism evidence="3 4">
    <name type="scientific">Geomicrobium halophilum</name>
    <dbReference type="NCBI Taxonomy" id="549000"/>
    <lineage>
        <taxon>Bacteria</taxon>
        <taxon>Bacillati</taxon>
        <taxon>Bacillota</taxon>
        <taxon>Bacilli</taxon>
        <taxon>Bacillales</taxon>
        <taxon>Geomicrobium</taxon>
    </lineage>
</organism>
<sequence>MKKYLVSIGMGSLLVLSACGEDGNGSNEADTDETDEETEDVSAEEDDSDIDEEEEGNEDDESDEDGEDAATTEGGHEVGETVSDENGEQTLVSLADDVGTFETGPIILEIEKANGVSAVFEGEAAALLDQDEAEYIQVDMNVENTSEDDIMFYASQATLITDTGEQLDPDMFLSDHMDGEYFGEVSKSGSSYYFLENSTADEVQSIELRYSAPTDEDFMDVGDELQIEIDLER</sequence>
<dbReference type="RefSeq" id="WP_184405034.1">
    <property type="nucleotide sequence ID" value="NZ_JACHHJ010000004.1"/>
</dbReference>
<dbReference type="Proteomes" id="UP000568839">
    <property type="component" value="Unassembled WGS sequence"/>
</dbReference>
<feature type="region of interest" description="Disordered" evidence="2">
    <location>
        <begin position="17"/>
        <end position="88"/>
    </location>
</feature>
<reference evidence="3 4" key="1">
    <citation type="submission" date="2020-08" db="EMBL/GenBank/DDBJ databases">
        <title>Genomic Encyclopedia of Type Strains, Phase IV (KMG-IV): sequencing the most valuable type-strain genomes for metagenomic binning, comparative biology and taxonomic classification.</title>
        <authorList>
            <person name="Goeker M."/>
        </authorList>
    </citation>
    <scope>NUCLEOTIDE SEQUENCE [LARGE SCALE GENOMIC DNA]</scope>
    <source>
        <strain evidence="3 4">DSM 21769</strain>
    </source>
</reference>
<comment type="caution">
    <text evidence="3">The sequence shown here is derived from an EMBL/GenBank/DDBJ whole genome shotgun (WGS) entry which is preliminary data.</text>
</comment>
<keyword evidence="1" id="KW-0732">Signal</keyword>
<dbReference type="InterPro" id="IPR029050">
    <property type="entry name" value="Immunoprotect_excell_Ig-like"/>
</dbReference>
<evidence type="ECO:0000313" key="4">
    <source>
        <dbReference type="Proteomes" id="UP000568839"/>
    </source>
</evidence>
<evidence type="ECO:0008006" key="5">
    <source>
        <dbReference type="Google" id="ProtNLM"/>
    </source>
</evidence>
<feature type="compositionally biased region" description="Acidic residues" evidence="2">
    <location>
        <begin position="29"/>
        <end position="70"/>
    </location>
</feature>
<evidence type="ECO:0000256" key="1">
    <source>
        <dbReference type="ARBA" id="ARBA00022729"/>
    </source>
</evidence>
<accession>A0A841PV18</accession>
<proteinExistence type="predicted"/>
<dbReference type="AlphaFoldDB" id="A0A841PV18"/>
<gene>
    <name evidence="3" type="ORF">HNR44_002976</name>
</gene>
<name>A0A841PV18_9BACL</name>
<keyword evidence="4" id="KW-1185">Reference proteome</keyword>
<dbReference type="EMBL" id="JACHHJ010000004">
    <property type="protein sequence ID" value="MBB6450986.1"/>
    <property type="molecule type" value="Genomic_DNA"/>
</dbReference>
<evidence type="ECO:0000313" key="3">
    <source>
        <dbReference type="EMBL" id="MBB6450986.1"/>
    </source>
</evidence>
<protein>
    <recommendedName>
        <fullName evidence="5">DUF4352 domain-containing protein</fullName>
    </recommendedName>
</protein>
<evidence type="ECO:0000256" key="2">
    <source>
        <dbReference type="SAM" id="MobiDB-lite"/>
    </source>
</evidence>